<organism evidence="4 5">
    <name type="scientific">Maudiozyma humilis</name>
    <name type="common">Sour dough yeast</name>
    <name type="synonym">Kazachstania humilis</name>
    <dbReference type="NCBI Taxonomy" id="51915"/>
    <lineage>
        <taxon>Eukaryota</taxon>
        <taxon>Fungi</taxon>
        <taxon>Dikarya</taxon>
        <taxon>Ascomycota</taxon>
        <taxon>Saccharomycotina</taxon>
        <taxon>Saccharomycetes</taxon>
        <taxon>Saccharomycetales</taxon>
        <taxon>Saccharomycetaceae</taxon>
        <taxon>Maudiozyma</taxon>
    </lineage>
</organism>
<evidence type="ECO:0000313" key="5">
    <source>
        <dbReference type="Proteomes" id="UP001377567"/>
    </source>
</evidence>
<dbReference type="GO" id="GO:0043161">
    <property type="term" value="P:proteasome-mediated ubiquitin-dependent protein catabolic process"/>
    <property type="evidence" value="ECO:0007669"/>
    <property type="project" value="TreeGrafter"/>
</dbReference>
<dbReference type="AlphaFoldDB" id="A0AAV5RZK2"/>
<evidence type="ECO:0000313" key="4">
    <source>
        <dbReference type="EMBL" id="GMM56777.1"/>
    </source>
</evidence>
<feature type="region of interest" description="Disordered" evidence="1">
    <location>
        <begin position="61"/>
        <end position="149"/>
    </location>
</feature>
<dbReference type="PROSITE" id="PS51399">
    <property type="entry name" value="SEP"/>
    <property type="match status" value="1"/>
</dbReference>
<dbReference type="Gene3D" id="3.30.420.210">
    <property type="entry name" value="SEP domain"/>
    <property type="match status" value="1"/>
</dbReference>
<dbReference type="FunFam" id="3.30.420.210:FF:000002">
    <property type="entry name" value="UBX domain-containing protein 1"/>
    <property type="match status" value="1"/>
</dbReference>
<dbReference type="GO" id="GO:0031468">
    <property type="term" value="P:nuclear membrane reassembly"/>
    <property type="evidence" value="ECO:0007669"/>
    <property type="project" value="TreeGrafter"/>
</dbReference>
<feature type="domain" description="SEP" evidence="3">
    <location>
        <begin position="214"/>
        <end position="279"/>
    </location>
</feature>
<keyword evidence="5" id="KW-1185">Reference proteome</keyword>
<comment type="caution">
    <text evidence="4">The sequence shown here is derived from an EMBL/GenBank/DDBJ whole genome shotgun (WGS) entry which is preliminary data.</text>
</comment>
<dbReference type="GO" id="GO:0061025">
    <property type="term" value="P:membrane fusion"/>
    <property type="evidence" value="ECO:0007669"/>
    <property type="project" value="TreeGrafter"/>
</dbReference>
<gene>
    <name evidence="4" type="ORF">DAKH74_033930</name>
</gene>
<dbReference type="Proteomes" id="UP001377567">
    <property type="component" value="Unassembled WGS sequence"/>
</dbReference>
<dbReference type="InterPro" id="IPR029071">
    <property type="entry name" value="Ubiquitin-like_domsf"/>
</dbReference>
<dbReference type="PANTHER" id="PTHR23333">
    <property type="entry name" value="UBX DOMAIN CONTAINING PROTEIN"/>
    <property type="match status" value="1"/>
</dbReference>
<dbReference type="SUPFAM" id="SSF102848">
    <property type="entry name" value="NSFL1 (p97 ATPase) cofactor p47, SEP domain"/>
    <property type="match status" value="1"/>
</dbReference>
<feature type="compositionally biased region" description="Low complexity" evidence="1">
    <location>
        <begin position="79"/>
        <end position="96"/>
    </location>
</feature>
<dbReference type="Gene3D" id="3.10.20.90">
    <property type="entry name" value="Phosphatidylinositol 3-kinase Catalytic Subunit, Chain A, domain 1"/>
    <property type="match status" value="1"/>
</dbReference>
<feature type="compositionally biased region" description="Polar residues" evidence="1">
    <location>
        <begin position="98"/>
        <end position="109"/>
    </location>
</feature>
<evidence type="ECO:0000259" key="2">
    <source>
        <dbReference type="PROSITE" id="PS50033"/>
    </source>
</evidence>
<dbReference type="EMBL" id="BTGD01000010">
    <property type="protein sequence ID" value="GMM56777.1"/>
    <property type="molecule type" value="Genomic_DNA"/>
</dbReference>
<evidence type="ECO:0000259" key="3">
    <source>
        <dbReference type="PROSITE" id="PS51399"/>
    </source>
</evidence>
<name>A0AAV5RZK2_MAUHU</name>
<dbReference type="GO" id="GO:0005829">
    <property type="term" value="C:cytosol"/>
    <property type="evidence" value="ECO:0007669"/>
    <property type="project" value="TreeGrafter"/>
</dbReference>
<dbReference type="InterPro" id="IPR036241">
    <property type="entry name" value="NSFL1C_SEP_dom_sf"/>
</dbReference>
<accession>A0AAV5RZK2</accession>
<dbReference type="SUPFAM" id="SSF54236">
    <property type="entry name" value="Ubiquitin-like"/>
    <property type="match status" value="1"/>
</dbReference>
<dbReference type="GO" id="GO:0043130">
    <property type="term" value="F:ubiquitin binding"/>
    <property type="evidence" value="ECO:0007669"/>
    <property type="project" value="TreeGrafter"/>
</dbReference>
<evidence type="ECO:0000256" key="1">
    <source>
        <dbReference type="SAM" id="MobiDB-lite"/>
    </source>
</evidence>
<protein>
    <submittedName>
        <fullName evidence="4">Protein phosphatase regulator</fullName>
    </submittedName>
</protein>
<dbReference type="PANTHER" id="PTHR23333:SF20">
    <property type="entry name" value="NSFL1 COFACTOR P47"/>
    <property type="match status" value="1"/>
</dbReference>
<dbReference type="SMART" id="SM00553">
    <property type="entry name" value="SEP"/>
    <property type="match status" value="1"/>
</dbReference>
<feature type="compositionally biased region" description="Basic and acidic residues" evidence="1">
    <location>
        <begin position="316"/>
        <end position="335"/>
    </location>
</feature>
<feature type="region of interest" description="Disordered" evidence="1">
    <location>
        <begin position="278"/>
        <end position="335"/>
    </location>
</feature>
<dbReference type="PROSITE" id="PS50033">
    <property type="entry name" value="UBX"/>
    <property type="match status" value="1"/>
</dbReference>
<feature type="region of interest" description="Disordered" evidence="1">
    <location>
        <begin position="161"/>
        <end position="184"/>
    </location>
</feature>
<sequence length="410" mass="45160">MSNREEEIEQFITMTNASYEEASEYIDSFGDLEGAIEGYFAAQGNEVTNDFPERMSNVRETTEPLRSMQGQVLGSERPAATSAGSSGSFGQSQGQSRIVKNNTGNSKFMSFSDMVRGNADAEEEDEDRPRNTFAGGETSGLEVTDPNDSNSLIKDLLEKAARGGEQAQGRDDGERAERKPRNFTGKGYRLGAVVDAPSAVVEDNTPAASREPEKAVRQITFWKEGFQVGEGQLYRYDDPSNAHYLNELNQGRAPLKLLDVQYGQEVEVNVLKKLDESFKPPKASQSGFRGEGQRLGSPIPGDEDASQPFTQPVKMHKPESATEETTKPAEPEAKGDTSIQIRYANGKREVYHCNSTDTVQSLYDHVKENTVDQSRAFTLNHTFPVKAIDNFGATIGESDLKNSAIVQRWV</sequence>
<dbReference type="GO" id="GO:0007030">
    <property type="term" value="P:Golgi organization"/>
    <property type="evidence" value="ECO:0007669"/>
    <property type="project" value="TreeGrafter"/>
</dbReference>
<dbReference type="Pfam" id="PF08059">
    <property type="entry name" value="SEP"/>
    <property type="match status" value="1"/>
</dbReference>
<dbReference type="Pfam" id="PF00789">
    <property type="entry name" value="UBX"/>
    <property type="match status" value="1"/>
</dbReference>
<reference evidence="4 5" key="1">
    <citation type="journal article" date="2023" name="Elife">
        <title>Identification of key yeast species and microbe-microbe interactions impacting larval growth of Drosophila in the wild.</title>
        <authorList>
            <person name="Mure A."/>
            <person name="Sugiura Y."/>
            <person name="Maeda R."/>
            <person name="Honda K."/>
            <person name="Sakurai N."/>
            <person name="Takahashi Y."/>
            <person name="Watada M."/>
            <person name="Katoh T."/>
            <person name="Gotoh A."/>
            <person name="Gotoh Y."/>
            <person name="Taniguchi I."/>
            <person name="Nakamura K."/>
            <person name="Hayashi T."/>
            <person name="Katayama T."/>
            <person name="Uemura T."/>
            <person name="Hattori Y."/>
        </authorList>
    </citation>
    <scope>NUCLEOTIDE SEQUENCE [LARGE SCALE GENOMIC DNA]</scope>
    <source>
        <strain evidence="4 5">KH-74</strain>
    </source>
</reference>
<feature type="compositionally biased region" description="Basic and acidic residues" evidence="1">
    <location>
        <begin position="161"/>
        <end position="180"/>
    </location>
</feature>
<dbReference type="GO" id="GO:0005634">
    <property type="term" value="C:nucleus"/>
    <property type="evidence" value="ECO:0007669"/>
    <property type="project" value="TreeGrafter"/>
</dbReference>
<dbReference type="GO" id="GO:0000045">
    <property type="term" value="P:autophagosome assembly"/>
    <property type="evidence" value="ECO:0007669"/>
    <property type="project" value="TreeGrafter"/>
</dbReference>
<dbReference type="Pfam" id="PF14555">
    <property type="entry name" value="UBA_4"/>
    <property type="match status" value="1"/>
</dbReference>
<dbReference type="InterPro" id="IPR012989">
    <property type="entry name" value="SEP_domain"/>
</dbReference>
<proteinExistence type="predicted"/>
<dbReference type="SMART" id="SM00166">
    <property type="entry name" value="UBX"/>
    <property type="match status" value="1"/>
</dbReference>
<dbReference type="InterPro" id="IPR001012">
    <property type="entry name" value="UBX_dom"/>
</dbReference>
<dbReference type="CDD" id="cd01770">
    <property type="entry name" value="UBX_UBXN2"/>
    <property type="match status" value="1"/>
</dbReference>
<feature type="domain" description="UBX" evidence="2">
    <location>
        <begin position="332"/>
        <end position="408"/>
    </location>
</feature>